<dbReference type="Proteomes" id="UP000594262">
    <property type="component" value="Unplaced"/>
</dbReference>
<reference evidence="12" key="1">
    <citation type="submission" date="2021-01" db="UniProtKB">
        <authorList>
            <consortium name="EnsemblMetazoa"/>
        </authorList>
    </citation>
    <scope>IDENTIFICATION</scope>
</reference>
<name>A0A7M5WUX7_9CNID</name>
<dbReference type="GO" id="GO:0005886">
    <property type="term" value="C:plasma membrane"/>
    <property type="evidence" value="ECO:0007669"/>
    <property type="project" value="UniProtKB-SubCell"/>
</dbReference>
<keyword evidence="5" id="KW-0297">G-protein coupled receptor</keyword>
<dbReference type="PROSITE" id="PS50262">
    <property type="entry name" value="G_PROTEIN_RECEP_F1_2"/>
    <property type="match status" value="1"/>
</dbReference>
<keyword evidence="4 10" id="KW-1133">Transmembrane helix</keyword>
<keyword evidence="2" id="KW-1003">Cell membrane</keyword>
<evidence type="ECO:0000313" key="13">
    <source>
        <dbReference type="Proteomes" id="UP000594262"/>
    </source>
</evidence>
<keyword evidence="7" id="KW-0675">Receptor</keyword>
<dbReference type="GO" id="GO:0004930">
    <property type="term" value="F:G protein-coupled receptor activity"/>
    <property type="evidence" value="ECO:0007669"/>
    <property type="project" value="UniProtKB-KW"/>
</dbReference>
<evidence type="ECO:0000313" key="12">
    <source>
        <dbReference type="EnsemblMetazoa" id="CLYHEMP013370.1"/>
    </source>
</evidence>
<feature type="domain" description="G-protein coupled receptors family 1 profile" evidence="11">
    <location>
        <begin position="1"/>
        <end position="232"/>
    </location>
</feature>
<proteinExistence type="predicted"/>
<evidence type="ECO:0000256" key="9">
    <source>
        <dbReference type="ARBA" id="ARBA00023224"/>
    </source>
</evidence>
<evidence type="ECO:0000256" key="6">
    <source>
        <dbReference type="ARBA" id="ARBA00023136"/>
    </source>
</evidence>
<feature type="transmembrane region" description="Helical" evidence="10">
    <location>
        <begin position="215"/>
        <end position="233"/>
    </location>
</feature>
<feature type="transmembrane region" description="Helical" evidence="10">
    <location>
        <begin position="122"/>
        <end position="142"/>
    </location>
</feature>
<feature type="transmembrane region" description="Helical" evidence="10">
    <location>
        <begin position="174"/>
        <end position="195"/>
    </location>
</feature>
<evidence type="ECO:0000256" key="2">
    <source>
        <dbReference type="ARBA" id="ARBA00022475"/>
    </source>
</evidence>
<keyword evidence="9" id="KW-0807">Transducer</keyword>
<dbReference type="EnsemblMetazoa" id="CLYHEMT013370.1">
    <property type="protein sequence ID" value="CLYHEMP013370.1"/>
    <property type="gene ID" value="CLYHEMG013370"/>
</dbReference>
<dbReference type="Gene3D" id="1.20.1070.10">
    <property type="entry name" value="Rhodopsin 7-helix transmembrane proteins"/>
    <property type="match status" value="1"/>
</dbReference>
<dbReference type="PRINTS" id="PR00237">
    <property type="entry name" value="GPCRRHODOPSN"/>
</dbReference>
<evidence type="ECO:0000256" key="8">
    <source>
        <dbReference type="ARBA" id="ARBA00023180"/>
    </source>
</evidence>
<dbReference type="CDD" id="cd00637">
    <property type="entry name" value="7tm_classA_rhodopsin-like"/>
    <property type="match status" value="1"/>
</dbReference>
<accession>A0A7M5WUX7</accession>
<evidence type="ECO:0000256" key="3">
    <source>
        <dbReference type="ARBA" id="ARBA00022692"/>
    </source>
</evidence>
<evidence type="ECO:0000256" key="7">
    <source>
        <dbReference type="ARBA" id="ARBA00023170"/>
    </source>
</evidence>
<dbReference type="PANTHER" id="PTHR24246:SF27">
    <property type="entry name" value="ADENOSINE RECEPTOR, ISOFORM A"/>
    <property type="match status" value="1"/>
</dbReference>
<comment type="subcellular location">
    <subcellularLocation>
        <location evidence="1">Cell membrane</location>
        <topology evidence="1">Multi-pass membrane protein</topology>
    </subcellularLocation>
</comment>
<evidence type="ECO:0000256" key="10">
    <source>
        <dbReference type="SAM" id="Phobius"/>
    </source>
</evidence>
<evidence type="ECO:0000256" key="1">
    <source>
        <dbReference type="ARBA" id="ARBA00004651"/>
    </source>
</evidence>
<evidence type="ECO:0000256" key="4">
    <source>
        <dbReference type="ARBA" id="ARBA00022989"/>
    </source>
</evidence>
<dbReference type="InterPro" id="IPR017452">
    <property type="entry name" value="GPCR_Rhodpsn_7TM"/>
</dbReference>
<protein>
    <recommendedName>
        <fullName evidence="11">G-protein coupled receptors family 1 profile domain-containing protein</fullName>
    </recommendedName>
</protein>
<keyword evidence="3 10" id="KW-0812">Transmembrane</keyword>
<keyword evidence="6 10" id="KW-0472">Membrane</keyword>
<keyword evidence="13" id="KW-1185">Reference proteome</keyword>
<dbReference type="OrthoDB" id="9908582at2759"/>
<sequence>MDRVKSTVYILNLAVSDIILGVFVLMVKILKLAEQNHGVDPKYRLFFQLKMVYISLYVSVLTLAALTVERVLAVKKPMYYNMLEWSKKCIICVAIWALTVLAIILHNIAVNDHEKEYIKTPLVIFITAFLITISYAVILRTLKRRTLRNAQQNDTAGAQDETKKKTFNKAEKRFLNFCIKSFIIFVVCWMPLAAYGVCYAGGFITYWKYKDLFDFVTHIIAFWNSNASPIMFLHHNRGVLRKVNTINSTSTNGTRASRITTSSSEA</sequence>
<keyword evidence="8" id="KW-0325">Glycoprotein</keyword>
<dbReference type="Pfam" id="PF00001">
    <property type="entry name" value="7tm_1"/>
    <property type="match status" value="1"/>
</dbReference>
<evidence type="ECO:0000256" key="5">
    <source>
        <dbReference type="ARBA" id="ARBA00023040"/>
    </source>
</evidence>
<feature type="transmembrane region" description="Helical" evidence="10">
    <location>
        <begin position="89"/>
        <end position="110"/>
    </location>
</feature>
<feature type="transmembrane region" description="Helical" evidence="10">
    <location>
        <begin position="7"/>
        <end position="27"/>
    </location>
</feature>
<dbReference type="AlphaFoldDB" id="A0A7M5WUX7"/>
<dbReference type="PANTHER" id="PTHR24246">
    <property type="entry name" value="OLFACTORY RECEPTOR AND ADENOSINE RECEPTOR"/>
    <property type="match status" value="1"/>
</dbReference>
<dbReference type="InterPro" id="IPR000276">
    <property type="entry name" value="GPCR_Rhodpsn"/>
</dbReference>
<feature type="transmembrane region" description="Helical" evidence="10">
    <location>
        <begin position="47"/>
        <end position="68"/>
    </location>
</feature>
<dbReference type="SUPFAM" id="SSF81321">
    <property type="entry name" value="Family A G protein-coupled receptor-like"/>
    <property type="match status" value="1"/>
</dbReference>
<evidence type="ECO:0000259" key="11">
    <source>
        <dbReference type="PROSITE" id="PS50262"/>
    </source>
</evidence>
<organism evidence="12 13">
    <name type="scientific">Clytia hemisphaerica</name>
    <dbReference type="NCBI Taxonomy" id="252671"/>
    <lineage>
        <taxon>Eukaryota</taxon>
        <taxon>Metazoa</taxon>
        <taxon>Cnidaria</taxon>
        <taxon>Hydrozoa</taxon>
        <taxon>Hydroidolina</taxon>
        <taxon>Leptothecata</taxon>
        <taxon>Obeliida</taxon>
        <taxon>Clytiidae</taxon>
        <taxon>Clytia</taxon>
    </lineage>
</organism>